<evidence type="ECO:0000256" key="4">
    <source>
        <dbReference type="ARBA" id="ARBA00022553"/>
    </source>
</evidence>
<reference evidence="14" key="2">
    <citation type="submission" date="2023-01" db="EMBL/GenBank/DDBJ databases">
        <title>Draft genome sequence of Maritalea porphyrae strain NBRC 107169.</title>
        <authorList>
            <person name="Sun Q."/>
            <person name="Mori K."/>
        </authorList>
    </citation>
    <scope>NUCLEOTIDE SEQUENCE</scope>
    <source>
        <strain evidence="14">NBRC 107169</strain>
    </source>
</reference>
<dbReference type="InterPro" id="IPR011102">
    <property type="entry name" value="Sig_transdc_His_kinase_HWE"/>
</dbReference>
<dbReference type="PANTHER" id="PTHR41523:SF7">
    <property type="entry name" value="HISTIDINE KINASE"/>
    <property type="match status" value="1"/>
</dbReference>
<keyword evidence="4" id="KW-0597">Phosphoprotein</keyword>
<evidence type="ECO:0000259" key="13">
    <source>
        <dbReference type="PROSITE" id="PS50839"/>
    </source>
</evidence>
<dbReference type="InterPro" id="IPR042240">
    <property type="entry name" value="CHASE_sf"/>
</dbReference>
<evidence type="ECO:0000313" key="15">
    <source>
        <dbReference type="Proteomes" id="UP001161405"/>
    </source>
</evidence>
<accession>A0ABQ5UNK9</accession>
<dbReference type="Proteomes" id="UP001161405">
    <property type="component" value="Unassembled WGS sequence"/>
</dbReference>
<dbReference type="Gene3D" id="3.30.565.10">
    <property type="entry name" value="Histidine kinase-like ATPase, C-terminal domain"/>
    <property type="match status" value="1"/>
</dbReference>
<keyword evidence="12" id="KW-0732">Signal</keyword>
<feature type="domain" description="CHASE" evidence="13">
    <location>
        <begin position="126"/>
        <end position="278"/>
    </location>
</feature>
<keyword evidence="6" id="KW-0812">Transmembrane</keyword>
<reference evidence="14" key="1">
    <citation type="journal article" date="2014" name="Int. J. Syst. Evol. Microbiol.">
        <title>Complete genome of a new Firmicutes species belonging to the dominant human colonic microbiota ('Ruminococcus bicirculans') reveals two chromosomes and a selective capacity to utilize plant glucans.</title>
        <authorList>
            <consortium name="NISC Comparative Sequencing Program"/>
            <person name="Wegmann U."/>
            <person name="Louis P."/>
            <person name="Goesmann A."/>
            <person name="Henrissat B."/>
            <person name="Duncan S.H."/>
            <person name="Flint H.J."/>
        </authorList>
    </citation>
    <scope>NUCLEOTIDE SEQUENCE</scope>
    <source>
        <strain evidence="14">NBRC 107169</strain>
    </source>
</reference>
<evidence type="ECO:0000256" key="2">
    <source>
        <dbReference type="ARBA" id="ARBA00004370"/>
    </source>
</evidence>
<sequence>MKKFLPLMVFALVASLGLSMTAVVFNAEQETQNKRFELAANEAVDNIRQRLNQHIALLLSTRSLLNANQGLVDGVAFRRFVRGIDIVNKHAGVQGIGYAQFINVGEEGTSEQKLLDNYELVRKVWPDTNEQQRSPIVLLEPQDERNKTALGFDMYHEQRRRAAMKRAIRTGELSATAPVELVQEITNHKQAGFLLYLPFGQIDAPNSVGEDVKGFVYAPFRAGDLHISAIDQPNMQTVAFRTTDSGQLLYEAASFSPEEAQRHLTKELKIGGRTWLIELHETDSFYDGFPHLSSLVLGSLSGILACSLAIATLAQQNAVRQAHEVKRVVEEALGQKEMLLQEMRHRIKNSIARVLAIARQTGANSQDINEFLESFNARLHAMATSQDLLTRSKWARADLEQLLSSELKQVFGEDLEHCALKGPKVELNEKATQAVGLACHELATNALKYGGVAEPHGKLEVSWQLYKKKNNKVIRLFWEEASPTAQKPTDRKGFGTKLIDANIQGELGGTIIRTFKDHGLEAEIIIPLVNST</sequence>
<evidence type="ECO:0000313" key="14">
    <source>
        <dbReference type="EMBL" id="GLQ15951.1"/>
    </source>
</evidence>
<dbReference type="Pfam" id="PF03924">
    <property type="entry name" value="CHASE"/>
    <property type="match status" value="1"/>
</dbReference>
<dbReference type="Gene3D" id="3.30.450.350">
    <property type="entry name" value="CHASE domain"/>
    <property type="match status" value="1"/>
</dbReference>
<comment type="subcellular location">
    <subcellularLocation>
        <location evidence="2">Membrane</location>
    </subcellularLocation>
</comment>
<comment type="catalytic activity">
    <reaction evidence="1">
        <text>ATP + protein L-histidine = ADP + protein N-phospho-L-histidine.</text>
        <dbReference type="EC" id="2.7.13.3"/>
    </reaction>
</comment>
<organism evidence="14 15">
    <name type="scientific">Maritalea porphyrae</name>
    <dbReference type="NCBI Taxonomy" id="880732"/>
    <lineage>
        <taxon>Bacteria</taxon>
        <taxon>Pseudomonadati</taxon>
        <taxon>Pseudomonadota</taxon>
        <taxon>Alphaproteobacteria</taxon>
        <taxon>Hyphomicrobiales</taxon>
        <taxon>Devosiaceae</taxon>
        <taxon>Maritalea</taxon>
    </lineage>
</organism>
<dbReference type="SMART" id="SM00911">
    <property type="entry name" value="HWE_HK"/>
    <property type="match status" value="1"/>
</dbReference>
<dbReference type="EMBL" id="BSNI01000001">
    <property type="protein sequence ID" value="GLQ15951.1"/>
    <property type="molecule type" value="Genomic_DNA"/>
</dbReference>
<protein>
    <recommendedName>
        <fullName evidence="3">histidine kinase</fullName>
        <ecNumber evidence="3">2.7.13.3</ecNumber>
    </recommendedName>
</protein>
<keyword evidence="10" id="KW-1133">Transmembrane helix</keyword>
<evidence type="ECO:0000256" key="12">
    <source>
        <dbReference type="SAM" id="SignalP"/>
    </source>
</evidence>
<dbReference type="PANTHER" id="PTHR41523">
    <property type="entry name" value="TWO-COMPONENT SYSTEM SENSOR PROTEIN"/>
    <property type="match status" value="1"/>
</dbReference>
<feature type="chain" id="PRO_5046259755" description="histidine kinase" evidence="12">
    <location>
        <begin position="27"/>
        <end position="532"/>
    </location>
</feature>
<dbReference type="EC" id="2.7.13.3" evidence="3"/>
<dbReference type="SMART" id="SM01079">
    <property type="entry name" value="CHASE"/>
    <property type="match status" value="1"/>
</dbReference>
<proteinExistence type="predicted"/>
<dbReference type="InterPro" id="IPR036890">
    <property type="entry name" value="HATPase_C_sf"/>
</dbReference>
<dbReference type="InterPro" id="IPR006189">
    <property type="entry name" value="CHASE_dom"/>
</dbReference>
<evidence type="ECO:0000256" key="11">
    <source>
        <dbReference type="ARBA" id="ARBA00023136"/>
    </source>
</evidence>
<evidence type="ECO:0000256" key="1">
    <source>
        <dbReference type="ARBA" id="ARBA00000085"/>
    </source>
</evidence>
<evidence type="ECO:0000256" key="6">
    <source>
        <dbReference type="ARBA" id="ARBA00022692"/>
    </source>
</evidence>
<gene>
    <name evidence="14" type="ORF">GCM10007879_02000</name>
</gene>
<comment type="caution">
    <text evidence="14">The sequence shown here is derived from an EMBL/GenBank/DDBJ whole genome shotgun (WGS) entry which is preliminary data.</text>
</comment>
<evidence type="ECO:0000256" key="3">
    <source>
        <dbReference type="ARBA" id="ARBA00012438"/>
    </source>
</evidence>
<keyword evidence="7" id="KW-0547">Nucleotide-binding</keyword>
<evidence type="ECO:0000256" key="9">
    <source>
        <dbReference type="ARBA" id="ARBA00022840"/>
    </source>
</evidence>
<evidence type="ECO:0000256" key="7">
    <source>
        <dbReference type="ARBA" id="ARBA00022741"/>
    </source>
</evidence>
<evidence type="ECO:0000256" key="10">
    <source>
        <dbReference type="ARBA" id="ARBA00022989"/>
    </source>
</evidence>
<name>A0ABQ5UNK9_9HYPH</name>
<feature type="signal peptide" evidence="12">
    <location>
        <begin position="1"/>
        <end position="26"/>
    </location>
</feature>
<dbReference type="Pfam" id="PF07536">
    <property type="entry name" value="HWE_HK"/>
    <property type="match status" value="1"/>
</dbReference>
<dbReference type="RefSeq" id="WP_284361130.1">
    <property type="nucleotide sequence ID" value="NZ_BSNI01000001.1"/>
</dbReference>
<keyword evidence="11" id="KW-0472">Membrane</keyword>
<keyword evidence="15" id="KW-1185">Reference proteome</keyword>
<dbReference type="GO" id="GO:0016301">
    <property type="term" value="F:kinase activity"/>
    <property type="evidence" value="ECO:0007669"/>
    <property type="project" value="UniProtKB-KW"/>
</dbReference>
<evidence type="ECO:0000256" key="8">
    <source>
        <dbReference type="ARBA" id="ARBA00022777"/>
    </source>
</evidence>
<keyword evidence="9" id="KW-0067">ATP-binding</keyword>
<keyword evidence="8 14" id="KW-0418">Kinase</keyword>
<dbReference type="PROSITE" id="PS50839">
    <property type="entry name" value="CHASE"/>
    <property type="match status" value="1"/>
</dbReference>
<keyword evidence="5" id="KW-0808">Transferase</keyword>
<evidence type="ECO:0000256" key="5">
    <source>
        <dbReference type="ARBA" id="ARBA00022679"/>
    </source>
</evidence>